<dbReference type="InterPro" id="IPR036736">
    <property type="entry name" value="ACP-like_sf"/>
</dbReference>
<dbReference type="PANTHER" id="PTHR43775:SF50">
    <property type="entry name" value="HIGHLY REDUCING POLYKETIDE SYNTHASE SRDA"/>
    <property type="match status" value="1"/>
</dbReference>
<dbReference type="CDD" id="cd05274">
    <property type="entry name" value="KR_FAS_SDR_x"/>
    <property type="match status" value="1"/>
</dbReference>
<dbReference type="EMBL" id="SPUK01000028">
    <property type="protein sequence ID" value="TQV90381.1"/>
    <property type="molecule type" value="Genomic_DNA"/>
</dbReference>
<dbReference type="Pfam" id="PF00107">
    <property type="entry name" value="ADH_zinc_N"/>
    <property type="match status" value="1"/>
</dbReference>
<dbReference type="Gene3D" id="3.40.50.150">
    <property type="entry name" value="Vaccinia Virus protein VP39"/>
    <property type="match status" value="1"/>
</dbReference>
<keyword evidence="2" id="KW-0596">Phosphopantetheine</keyword>
<dbReference type="GO" id="GO:0032259">
    <property type="term" value="P:methylation"/>
    <property type="evidence" value="ECO:0007669"/>
    <property type="project" value="UniProtKB-KW"/>
</dbReference>
<feature type="region of interest" description="N-terminal hotdog fold" evidence="9">
    <location>
        <begin position="1031"/>
        <end position="1169"/>
    </location>
</feature>
<evidence type="ECO:0000256" key="3">
    <source>
        <dbReference type="ARBA" id="ARBA00022553"/>
    </source>
</evidence>
<dbReference type="InterPro" id="IPR042104">
    <property type="entry name" value="PKS_dehydratase_sf"/>
</dbReference>
<dbReference type="InterPro" id="IPR020841">
    <property type="entry name" value="PKS_Beta-ketoAc_synthase_dom"/>
</dbReference>
<evidence type="ECO:0000256" key="7">
    <source>
        <dbReference type="ARBA" id="ARBA00023268"/>
    </source>
</evidence>
<dbReference type="SUPFAM" id="SSF55048">
    <property type="entry name" value="Probable ACP-binding domain of malonyl-CoA ACP transacylase"/>
    <property type="match status" value="1"/>
</dbReference>
<dbReference type="InterPro" id="IPR014031">
    <property type="entry name" value="Ketoacyl_synth_C"/>
</dbReference>
<dbReference type="InterPro" id="IPR050091">
    <property type="entry name" value="PKS_NRPS_Biosynth_Enz"/>
</dbReference>
<dbReference type="Pfam" id="PF08242">
    <property type="entry name" value="Methyltransf_12"/>
    <property type="match status" value="1"/>
</dbReference>
<protein>
    <submittedName>
        <fullName evidence="14">Polyketide synthase</fullName>
    </submittedName>
</protein>
<dbReference type="Gene3D" id="3.40.366.10">
    <property type="entry name" value="Malonyl-Coenzyme A Acyl Carrier Protein, domain 2"/>
    <property type="match status" value="1"/>
</dbReference>
<evidence type="ECO:0000313" key="14">
    <source>
        <dbReference type="EMBL" id="TQV90381.1"/>
    </source>
</evidence>
<dbReference type="CDD" id="cd02440">
    <property type="entry name" value="AdoMet_MTases"/>
    <property type="match status" value="1"/>
</dbReference>
<dbReference type="Pfam" id="PF22621">
    <property type="entry name" value="CurL-like_PKS_C"/>
    <property type="match status" value="1"/>
</dbReference>
<dbReference type="GO" id="GO:0044550">
    <property type="term" value="P:secondary metabolite biosynthetic process"/>
    <property type="evidence" value="ECO:0007669"/>
    <property type="project" value="TreeGrafter"/>
</dbReference>
<dbReference type="OrthoDB" id="329835at2759"/>
<dbReference type="PROSITE" id="PS00012">
    <property type="entry name" value="PHOSPHOPANTETHEINE"/>
    <property type="match status" value="1"/>
</dbReference>
<dbReference type="SMART" id="SM00825">
    <property type="entry name" value="PKS_KS"/>
    <property type="match status" value="1"/>
</dbReference>
<dbReference type="SMART" id="SM00822">
    <property type="entry name" value="PKS_KR"/>
    <property type="match status" value="1"/>
</dbReference>
<dbReference type="SMART" id="SM00829">
    <property type="entry name" value="PKS_ER"/>
    <property type="match status" value="1"/>
</dbReference>
<dbReference type="InterPro" id="IPR032821">
    <property type="entry name" value="PKS_assoc"/>
</dbReference>
<evidence type="ECO:0000259" key="12">
    <source>
        <dbReference type="PROSITE" id="PS52004"/>
    </source>
</evidence>
<dbReference type="SUPFAM" id="SSF53901">
    <property type="entry name" value="Thiolase-like"/>
    <property type="match status" value="1"/>
</dbReference>
<dbReference type="Pfam" id="PF14765">
    <property type="entry name" value="PS-DH"/>
    <property type="match status" value="1"/>
</dbReference>
<evidence type="ECO:0000256" key="2">
    <source>
        <dbReference type="ARBA" id="ARBA00022450"/>
    </source>
</evidence>
<dbReference type="InterPro" id="IPR049551">
    <property type="entry name" value="PKS_DH_C"/>
</dbReference>
<dbReference type="Proteomes" id="UP000315783">
    <property type="component" value="Unassembled WGS sequence"/>
</dbReference>
<dbReference type="Pfam" id="PF16197">
    <property type="entry name" value="KAsynt_C_assoc"/>
    <property type="match status" value="1"/>
</dbReference>
<dbReference type="STRING" id="43265.A0A545VJE6"/>
<dbReference type="InterPro" id="IPR006162">
    <property type="entry name" value="Ppantetheine_attach_site"/>
</dbReference>
<reference evidence="14 15" key="1">
    <citation type="journal article" date="2019" name="Appl. Microbiol. Biotechnol.">
        <title>Genome sequence of Isaria javanica and comparative genome analysis insights into family S53 peptidase evolution in fungal entomopathogens.</title>
        <authorList>
            <person name="Lin R."/>
            <person name="Zhang X."/>
            <person name="Xin B."/>
            <person name="Zou M."/>
            <person name="Gao Y."/>
            <person name="Qin F."/>
            <person name="Hu Q."/>
            <person name="Xie B."/>
            <person name="Cheng X."/>
        </authorList>
    </citation>
    <scope>NUCLEOTIDE SEQUENCE [LARGE SCALE GENOMIC DNA]</scope>
    <source>
        <strain evidence="14 15">IJ1G</strain>
    </source>
</reference>
<evidence type="ECO:0000256" key="6">
    <source>
        <dbReference type="ARBA" id="ARBA00023002"/>
    </source>
</evidence>
<dbReference type="InterPro" id="IPR018201">
    <property type="entry name" value="Ketoacyl_synth_AS"/>
</dbReference>
<dbReference type="InterPro" id="IPR020806">
    <property type="entry name" value="PKS_PP-bd"/>
</dbReference>
<evidence type="ECO:0000259" key="11">
    <source>
        <dbReference type="PROSITE" id="PS50075"/>
    </source>
</evidence>
<dbReference type="GO" id="GO:0004312">
    <property type="term" value="F:fatty acid synthase activity"/>
    <property type="evidence" value="ECO:0007669"/>
    <property type="project" value="TreeGrafter"/>
</dbReference>
<gene>
    <name evidence="14" type="ORF">IF1G_11017</name>
</gene>
<evidence type="ECO:0000256" key="1">
    <source>
        <dbReference type="ARBA" id="ARBA00005179"/>
    </source>
</evidence>
<evidence type="ECO:0000256" key="10">
    <source>
        <dbReference type="SAM" id="MobiDB-lite"/>
    </source>
</evidence>
<dbReference type="GO" id="GO:0004315">
    <property type="term" value="F:3-oxoacyl-[acyl-carrier-protein] synthase activity"/>
    <property type="evidence" value="ECO:0007669"/>
    <property type="project" value="InterPro"/>
</dbReference>
<dbReference type="Gene3D" id="3.40.47.10">
    <property type="match status" value="1"/>
</dbReference>
<dbReference type="SUPFAM" id="SSF47336">
    <property type="entry name" value="ACP-like"/>
    <property type="match status" value="1"/>
</dbReference>
<evidence type="ECO:0000313" key="15">
    <source>
        <dbReference type="Proteomes" id="UP000315783"/>
    </source>
</evidence>
<keyword evidence="3" id="KW-0597">Phosphoprotein</keyword>
<name>A0A545VJE6_9HYPO</name>
<dbReference type="Pfam" id="PF02801">
    <property type="entry name" value="Ketoacyl-synt_C"/>
    <property type="match status" value="1"/>
</dbReference>
<dbReference type="Gene3D" id="3.30.70.3290">
    <property type="match status" value="1"/>
</dbReference>
<dbReference type="InterPro" id="IPR013968">
    <property type="entry name" value="PKS_KR"/>
</dbReference>
<dbReference type="SMART" id="SM00823">
    <property type="entry name" value="PKS_PP"/>
    <property type="match status" value="1"/>
</dbReference>
<dbReference type="Pfam" id="PF21089">
    <property type="entry name" value="PKS_DH_N"/>
    <property type="match status" value="1"/>
</dbReference>
<feature type="domain" description="Carrier" evidence="11">
    <location>
        <begin position="2581"/>
        <end position="2659"/>
    </location>
</feature>
<dbReference type="InterPro" id="IPR016036">
    <property type="entry name" value="Malonyl_transacylase_ACP-bd"/>
</dbReference>
<dbReference type="GO" id="GO:0008168">
    <property type="term" value="F:methyltransferase activity"/>
    <property type="evidence" value="ECO:0007669"/>
    <property type="project" value="UniProtKB-KW"/>
</dbReference>
<dbReference type="SMART" id="SM00827">
    <property type="entry name" value="PKS_AT"/>
    <property type="match status" value="1"/>
</dbReference>
<dbReference type="PROSITE" id="PS52004">
    <property type="entry name" value="KS3_2"/>
    <property type="match status" value="1"/>
</dbReference>
<dbReference type="InterPro" id="IPR020843">
    <property type="entry name" value="ER"/>
</dbReference>
<dbReference type="Gene3D" id="3.90.180.10">
    <property type="entry name" value="Medium-chain alcohol dehydrogenases, catalytic domain"/>
    <property type="match status" value="1"/>
</dbReference>
<dbReference type="SUPFAM" id="SSF51735">
    <property type="entry name" value="NAD(P)-binding Rossmann-fold domains"/>
    <property type="match status" value="2"/>
</dbReference>
<feature type="compositionally biased region" description="Basic and acidic residues" evidence="10">
    <location>
        <begin position="496"/>
        <end position="509"/>
    </location>
</feature>
<dbReference type="Gene3D" id="3.10.129.110">
    <property type="entry name" value="Polyketide synthase dehydratase"/>
    <property type="match status" value="1"/>
</dbReference>
<feature type="active site" description="Proton acceptor; for dehydratase activity" evidence="9">
    <location>
        <position position="1063"/>
    </location>
</feature>
<evidence type="ECO:0000256" key="4">
    <source>
        <dbReference type="ARBA" id="ARBA00022679"/>
    </source>
</evidence>
<keyword evidence="5" id="KW-0521">NADP</keyword>
<evidence type="ECO:0000259" key="13">
    <source>
        <dbReference type="PROSITE" id="PS52019"/>
    </source>
</evidence>
<keyword evidence="8" id="KW-0012">Acyltransferase</keyword>
<proteinExistence type="predicted"/>
<dbReference type="PROSITE" id="PS52019">
    <property type="entry name" value="PKS_MFAS_DH"/>
    <property type="match status" value="1"/>
</dbReference>
<feature type="domain" description="Ketosynthase family 3 (KS3)" evidence="12">
    <location>
        <begin position="5"/>
        <end position="431"/>
    </location>
</feature>
<dbReference type="InterPro" id="IPR029063">
    <property type="entry name" value="SAM-dependent_MTases_sf"/>
</dbReference>
<dbReference type="InterPro" id="IPR036291">
    <property type="entry name" value="NAD(P)-bd_dom_sf"/>
</dbReference>
<dbReference type="InterPro" id="IPR013217">
    <property type="entry name" value="Methyltransf_12"/>
</dbReference>
<evidence type="ECO:0000256" key="8">
    <source>
        <dbReference type="ARBA" id="ARBA00023315"/>
    </source>
</evidence>
<sequence>MNSQTEPIAIVGMGCRWPGGVRDSAGLWELLKNKRSGYRDFGDHRFSQDGFIHPDSHYLGATSTQGGFLLAEDARLFDHTFFGMQQTEVETMDPSQRKLLEVTYEALENAGETLESVSGTRTGVFVGNFTIDHTVIHSRDPEYPRPYVTTGTSLSLLSNRISYIFNLRGPSVTLDTACSSSMYALHMAVSAIRNGDCDSAIVAASNWIIDPTMQIMMNKLGALSSTSRCHTFDHSADGYARGEGFAAIYLSKISTALDHGNPIRAVVRGTAINANGRTGGITHPSKSGQESVIRQAYRNAGNLPLADTTYFECHGTGTPVGDPIEIEAIGNVFSSLKSSREPLYVGSIKTNLGHTESASALTGIMKVVLALESGFIPPSIGIEVLNPRVDFEKANVKVLTDMTAWPEGKLRRASINSFGYGGANGHCIIDHVRNVLHSYVKPGLETPITYSPFNLGNRHANGDINGGIDGHTNGYVNAYANGHASGHANGHTNGHNNEHTNGRNNEHTHGHTNGHVNGQSNGYSNGKEPHDSRSIDRHAPAVWNLNTSHRADAGTRRLVLLAFSAHTEESLRINVAVLANALATHKHSLADVAYTLSARRTKLMRRSFRIIERSNPTSGMTVEQPVSSSPAATTTAAFVFTGQGAQWNGMGKNLFEYGVFSDTIDYLDRVVEKISVHTPITWTIKDVLSGVLDEQLVNVPEVSQTVCTALQIGIVDLLASWSIRPSAIAGHSSGEMAAAYAAGRLTATEAIVAAFFRGQAVKTNTRSGAMLAVGLSLREMEEFDYLHGLEESITVAAINSPASLTLSGDVEAIDSLAVMLTNKRVFNRILRTGGNAYHSHHMAAIGKKYQEWLDRGMAEAIAGGLNEPAHRNSPVTWISSVYPLKDTTTIPVDGTYWRANLESPVRFSEAIQQLVKTVPIDAMIEIGPHGALCGPVDQSLKDIGFSAEVLASLERNKDSQACLLKLAGTLFGMNFPVDLPAVNATDDLEGYGTVQGCMAIDLPPYQYAYGPILYHESRLSKEYRGRSIIRHELVGSKLPGNSKFRPQWRNILRVKDLPWLAEHRLIPDAVFPAAGYIAMAVEVATRAHNECEGALPITGFNLRNLEIKSALRIPEDDYGVEVIISLELEDVAKGNVACWVPFSISSVSSTTDTWTEHCLGDVRVQVSPTCLNLKKMDSNMDARIVDSKALYRKFEKLGLGYGDAFQGLSNIEADPAQNFASASLNLSTIRSAEKSVIAASRYPIHPSSLDALFQLGLVSCHGGQLERTKNAFVPVSISQIYIKNGNSETSGIAFARGELRGLRGAYAKLQVLGQAGGILADIPSLRCTTYGEACSQDGMTIRPFETQSTRLTWQPDFRTLNSRAARQLFPPPKENIDREPLTKTVYDIVALIVVGIYEKYCGRADLVDASEQAQLFLAWIRRRVELDDTDVMKQARDLDVKGRQNLLESLYEKTKDVIEIKIARRLSENMDNILYGRTTGVEVLLQDGYLTTLYETGIAMTGAYPQLQRVTDGLAHANPHQKIIEIGAGTGGATRIVMATLHEDVTQIKRYSTYTFTDVSPGFLTAANEFMSPYRDIEYAVLDIAQDPEPQGQKAEYDVVLASQCLHATAHINATLKHCSKLLKPGGKLILVENTGDSFVHGLILGTLKGYWDGIPDGRVESPFLDLQSWEKALKGAGFSGVDFILDDYPHPYSTASTMVATLLPPRSTEGASHGSVAYLLYSDGIGKDSPLVSRTADEMTRNGVFCELLHIDAAMDLTSNSRIVAFLDKKNMLLTFDAERLALFQHLVSSASTMVWVTSSGIMTGANADGGVLAGLLRTVGTENPTAKFLFMDIAVQDIATEEWDDIVSWLSTKEARLQGSLSELGTFEDREFSWHNGCGWVSRLRPDAKLAEQQRLGAFPARTAEMLPIDSQGAVRAAFETPGILTSLYFRPYTELLRALPHDYIEVKVAAVGLNWKDLGIAAGTFDANNLSAEYSGIITNVGGSVKSFAVGDAVYGMGHGHLGNYTQVPACFAAKLRPTDDLIAVATMPLVFMTAVYAFDHVTTLKAGEKLLIQSATGGLGLAAIQLAQAKGADVYATVGSEDKKQFLIENVGLSATHIFSSRDVTDLQRAMHVATDGRGFDVVLSAVRGKNMLYETFKILAPLGRLIDVGRIDVMNGSRLGLELFQKSITFTSFDLGLILENSPEVASKLMESVHTYYRTGVIAPIHPYAVSTVDQLPQTLLKFSKGTHVGKHVISFQDPEALVRMVPSSDKTAKFNCKAQYLIAGGLGALGRSIIRWMASRGACHVAVLSRSGASTPEARALIQDMTARGVDVRSIVCDMADAAKVVETINGLAQVRTIRGVIHTAMFLQDVSFTLLTAEQWNNGIAAKVFGTKNLHNATLGMPLDFFVMTTSLESIVALATQSAYTAANNFQDAFARQRRRQGLPASTAAFGLITNAGHLSREATAVNMMSRNKAEGITEHEFLRLIEPAFVDSFMDDSMGHDPLAAVSFTTCLDAAAMAERKLREPEDTMVPRWYSDGRVSLLMRAMDDACRHGANARKDKENGSESRSSAIAKLRDEFDKAIRAGGSAEARDKSLTLVCDAIIAAMAGMLSISPTSISLSKGVADYGVDSLIAAELRNWFNQAFRANISLLDLLDAHTSMRQLATIVVDGTLAREIE</sequence>
<dbReference type="Gene3D" id="3.40.50.720">
    <property type="entry name" value="NAD(P)-binding Rossmann-like Domain"/>
    <property type="match status" value="2"/>
</dbReference>
<dbReference type="InterPro" id="IPR020807">
    <property type="entry name" value="PKS_DH"/>
</dbReference>
<accession>A0A545VJE6</accession>
<dbReference type="Pfam" id="PF23297">
    <property type="entry name" value="ACP_SdgA_C"/>
    <property type="match status" value="1"/>
</dbReference>
<dbReference type="InterPro" id="IPR013149">
    <property type="entry name" value="ADH-like_C"/>
</dbReference>
<dbReference type="PROSITE" id="PS00606">
    <property type="entry name" value="KS3_1"/>
    <property type="match status" value="1"/>
</dbReference>
<dbReference type="SUPFAM" id="SSF52151">
    <property type="entry name" value="FabD/lysophospholipase-like"/>
    <property type="match status" value="1"/>
</dbReference>
<dbReference type="Gene3D" id="1.10.1200.10">
    <property type="entry name" value="ACP-like"/>
    <property type="match status" value="1"/>
</dbReference>
<dbReference type="CDD" id="cd00833">
    <property type="entry name" value="PKS"/>
    <property type="match status" value="1"/>
</dbReference>
<feature type="compositionally biased region" description="Low complexity" evidence="10">
    <location>
        <begin position="480"/>
        <end position="495"/>
    </location>
</feature>
<dbReference type="SMART" id="SM00826">
    <property type="entry name" value="PKS_DH"/>
    <property type="match status" value="1"/>
</dbReference>
<feature type="region of interest" description="Disordered" evidence="10">
    <location>
        <begin position="480"/>
        <end position="534"/>
    </location>
</feature>
<dbReference type="SUPFAM" id="SSF53335">
    <property type="entry name" value="S-adenosyl-L-methionine-dependent methyltransferases"/>
    <property type="match status" value="1"/>
</dbReference>
<dbReference type="InterPro" id="IPR011032">
    <property type="entry name" value="GroES-like_sf"/>
</dbReference>
<keyword evidence="7" id="KW-0511">Multifunctional enzyme</keyword>
<dbReference type="InterPro" id="IPR016035">
    <property type="entry name" value="Acyl_Trfase/lysoPLipase"/>
</dbReference>
<evidence type="ECO:0000256" key="5">
    <source>
        <dbReference type="ARBA" id="ARBA00022857"/>
    </source>
</evidence>
<dbReference type="InterPro" id="IPR049552">
    <property type="entry name" value="PKS_DH_N"/>
</dbReference>
<dbReference type="InterPro" id="IPR013154">
    <property type="entry name" value="ADH-like_N"/>
</dbReference>
<dbReference type="InterPro" id="IPR001227">
    <property type="entry name" value="Ac_transferase_dom_sf"/>
</dbReference>
<feature type="active site" description="Proton donor; for dehydratase activity" evidence="9">
    <location>
        <position position="1250"/>
    </location>
</feature>
<comment type="pathway">
    <text evidence="1">Secondary metabolite biosynthesis.</text>
</comment>
<comment type="caution">
    <text evidence="14">The sequence shown here is derived from an EMBL/GenBank/DDBJ whole genome shotgun (WGS) entry which is preliminary data.</text>
</comment>
<dbReference type="Pfam" id="PF00698">
    <property type="entry name" value="Acyl_transf_1"/>
    <property type="match status" value="1"/>
</dbReference>
<dbReference type="Pfam" id="PF08659">
    <property type="entry name" value="KR"/>
    <property type="match status" value="1"/>
</dbReference>
<dbReference type="GO" id="GO:0031177">
    <property type="term" value="F:phosphopantetheine binding"/>
    <property type="evidence" value="ECO:0007669"/>
    <property type="project" value="InterPro"/>
</dbReference>
<dbReference type="CDD" id="cd05195">
    <property type="entry name" value="enoyl_red"/>
    <property type="match status" value="1"/>
</dbReference>
<dbReference type="Pfam" id="PF08240">
    <property type="entry name" value="ADH_N"/>
    <property type="match status" value="1"/>
</dbReference>
<feature type="domain" description="PKS/mFAS DH" evidence="13">
    <location>
        <begin position="1031"/>
        <end position="1336"/>
    </location>
</feature>
<dbReference type="InterPro" id="IPR014030">
    <property type="entry name" value="Ketoacyl_synth_N"/>
</dbReference>
<keyword evidence="15" id="KW-1185">Reference proteome</keyword>
<dbReference type="PROSITE" id="PS50075">
    <property type="entry name" value="CARRIER"/>
    <property type="match status" value="1"/>
</dbReference>
<keyword evidence="6" id="KW-0560">Oxidoreductase</keyword>
<dbReference type="SUPFAM" id="SSF50129">
    <property type="entry name" value="GroES-like"/>
    <property type="match status" value="1"/>
</dbReference>
<organism evidence="14 15">
    <name type="scientific">Cordyceps javanica</name>
    <dbReference type="NCBI Taxonomy" id="43265"/>
    <lineage>
        <taxon>Eukaryota</taxon>
        <taxon>Fungi</taxon>
        <taxon>Dikarya</taxon>
        <taxon>Ascomycota</taxon>
        <taxon>Pezizomycotina</taxon>
        <taxon>Sordariomycetes</taxon>
        <taxon>Hypocreomycetidae</taxon>
        <taxon>Hypocreales</taxon>
        <taxon>Cordycipitaceae</taxon>
        <taxon>Cordyceps</taxon>
    </lineage>
</organism>
<keyword evidence="4" id="KW-0808">Transferase</keyword>
<dbReference type="PANTHER" id="PTHR43775">
    <property type="entry name" value="FATTY ACID SYNTHASE"/>
    <property type="match status" value="1"/>
</dbReference>
<dbReference type="Pfam" id="PF00109">
    <property type="entry name" value="ketoacyl-synt"/>
    <property type="match status" value="1"/>
</dbReference>
<dbReference type="GO" id="GO:0016491">
    <property type="term" value="F:oxidoreductase activity"/>
    <property type="evidence" value="ECO:0007669"/>
    <property type="project" value="UniProtKB-KW"/>
</dbReference>
<feature type="region of interest" description="C-terminal hotdog fold" evidence="9">
    <location>
        <begin position="1182"/>
        <end position="1336"/>
    </location>
</feature>
<dbReference type="InterPro" id="IPR014043">
    <property type="entry name" value="Acyl_transferase_dom"/>
</dbReference>
<evidence type="ECO:0000256" key="9">
    <source>
        <dbReference type="PROSITE-ProRule" id="PRU01363"/>
    </source>
</evidence>
<dbReference type="GO" id="GO:0006633">
    <property type="term" value="P:fatty acid biosynthetic process"/>
    <property type="evidence" value="ECO:0007669"/>
    <property type="project" value="InterPro"/>
</dbReference>
<dbReference type="InterPro" id="IPR057326">
    <property type="entry name" value="KR_dom"/>
</dbReference>
<dbReference type="InterPro" id="IPR009081">
    <property type="entry name" value="PP-bd_ACP"/>
</dbReference>
<dbReference type="InterPro" id="IPR049900">
    <property type="entry name" value="PKS_mFAS_DH"/>
</dbReference>
<dbReference type="InterPro" id="IPR016039">
    <property type="entry name" value="Thiolase-like"/>
</dbReference>